<evidence type="ECO:0000313" key="2">
    <source>
        <dbReference type="EMBL" id="KAB7739627.1"/>
    </source>
</evidence>
<dbReference type="RefSeq" id="WP_152216436.1">
    <property type="nucleotide sequence ID" value="NZ_JBAQYD010000042.1"/>
</dbReference>
<evidence type="ECO:0000313" key="3">
    <source>
        <dbReference type="Proteomes" id="UP000468901"/>
    </source>
</evidence>
<accession>A0A6N6VJZ9</accession>
<gene>
    <name evidence="2" type="ORF">F2P47_11120</name>
</gene>
<dbReference type="Proteomes" id="UP000468901">
    <property type="component" value="Unassembled WGS sequence"/>
</dbReference>
<protein>
    <submittedName>
        <fullName evidence="2">Uncharacterized protein</fullName>
    </submittedName>
</protein>
<proteinExistence type="predicted"/>
<keyword evidence="3" id="KW-1185">Reference proteome</keyword>
<dbReference type="EMBL" id="WESC01000009">
    <property type="protein sequence ID" value="KAB7739627.1"/>
    <property type="molecule type" value="Genomic_DNA"/>
</dbReference>
<reference evidence="2 3" key="1">
    <citation type="submission" date="2019-09" db="EMBL/GenBank/DDBJ databases">
        <title>Parvibaculum sedimenti sp. nov., isolated from sediment.</title>
        <authorList>
            <person name="Wang Y."/>
        </authorList>
    </citation>
    <scope>NUCLEOTIDE SEQUENCE [LARGE SCALE GENOMIC DNA]</scope>
    <source>
        <strain evidence="2 3">HXT-9</strain>
    </source>
</reference>
<sequence length="59" mass="5648">MNVSSVAGATPALKKPEAMEAPGPEVGAKNDHDGDDGSSAAISSAAPRPGTGTVVNTSA</sequence>
<name>A0A6N6VJZ9_9HYPH</name>
<organism evidence="2 3">
    <name type="scientific">Parvibaculum sedimenti</name>
    <dbReference type="NCBI Taxonomy" id="2608632"/>
    <lineage>
        <taxon>Bacteria</taxon>
        <taxon>Pseudomonadati</taxon>
        <taxon>Pseudomonadota</taxon>
        <taxon>Alphaproteobacteria</taxon>
        <taxon>Hyphomicrobiales</taxon>
        <taxon>Parvibaculaceae</taxon>
        <taxon>Parvibaculum</taxon>
    </lineage>
</organism>
<feature type="region of interest" description="Disordered" evidence="1">
    <location>
        <begin position="1"/>
        <end position="59"/>
    </location>
</feature>
<evidence type="ECO:0000256" key="1">
    <source>
        <dbReference type="SAM" id="MobiDB-lite"/>
    </source>
</evidence>
<comment type="caution">
    <text evidence="2">The sequence shown here is derived from an EMBL/GenBank/DDBJ whole genome shotgun (WGS) entry which is preliminary data.</text>
</comment>
<feature type="compositionally biased region" description="Low complexity" evidence="1">
    <location>
        <begin position="37"/>
        <end position="46"/>
    </location>
</feature>
<dbReference type="AlphaFoldDB" id="A0A6N6VJZ9"/>